<feature type="non-terminal residue" evidence="2">
    <location>
        <position position="222"/>
    </location>
</feature>
<evidence type="ECO:0000313" key="3">
    <source>
        <dbReference type="Proteomes" id="UP001597083"/>
    </source>
</evidence>
<dbReference type="CDD" id="cd02440">
    <property type="entry name" value="AdoMet_MTases"/>
    <property type="match status" value="1"/>
</dbReference>
<dbReference type="GO" id="GO:0008168">
    <property type="term" value="F:methyltransferase activity"/>
    <property type="evidence" value="ECO:0007669"/>
    <property type="project" value="UniProtKB-KW"/>
</dbReference>
<evidence type="ECO:0000256" key="1">
    <source>
        <dbReference type="SAM" id="MobiDB-lite"/>
    </source>
</evidence>
<keyword evidence="3" id="KW-1185">Reference proteome</keyword>
<dbReference type="InterPro" id="IPR029063">
    <property type="entry name" value="SAM-dependent_MTases_sf"/>
</dbReference>
<sequence length="222" mass="24579">MTDGTSPQPGDDGPRGDRPVPGQPNIARVYDYLLGGKDNYQPDREFALGLVKDTPIVQDIAIENRRFLVRAVRHLTEAGVDQFIDLGSGLPTRENVHEVAQSINPDARVVYVDNDPVVIAHSRALLHLNDHARVVSGDLEHPRTIMHAQELRNLIDFRRPVAVLFVAVLHFCADAEAAVAPWREVLVPGSHLVISHAEEGERLSRVKDRYQEVLSTGTARTA</sequence>
<comment type="caution">
    <text evidence="2">The sequence shown here is derived from an EMBL/GenBank/DDBJ whole genome shotgun (WGS) entry which is preliminary data.</text>
</comment>
<dbReference type="InterPro" id="IPR006764">
    <property type="entry name" value="SAM_dep_MeTrfase_SAV2177_type"/>
</dbReference>
<name>A0ABW3CFQ7_9ACTN</name>
<dbReference type="GO" id="GO:0032259">
    <property type="term" value="P:methylation"/>
    <property type="evidence" value="ECO:0007669"/>
    <property type="project" value="UniProtKB-KW"/>
</dbReference>
<organism evidence="2 3">
    <name type="scientific">Actinomadura adrarensis</name>
    <dbReference type="NCBI Taxonomy" id="1819600"/>
    <lineage>
        <taxon>Bacteria</taxon>
        <taxon>Bacillati</taxon>
        <taxon>Actinomycetota</taxon>
        <taxon>Actinomycetes</taxon>
        <taxon>Streptosporangiales</taxon>
        <taxon>Thermomonosporaceae</taxon>
        <taxon>Actinomadura</taxon>
    </lineage>
</organism>
<keyword evidence="2" id="KW-0808">Transferase</keyword>
<dbReference type="EC" id="2.1.1.-" evidence="2"/>
<dbReference type="SUPFAM" id="SSF53335">
    <property type="entry name" value="S-adenosyl-L-methionine-dependent methyltransferases"/>
    <property type="match status" value="1"/>
</dbReference>
<dbReference type="Gene3D" id="3.40.50.150">
    <property type="entry name" value="Vaccinia Virus protein VP39"/>
    <property type="match status" value="1"/>
</dbReference>
<dbReference type="Pfam" id="PF04672">
    <property type="entry name" value="Methyltransf_19"/>
    <property type="match status" value="1"/>
</dbReference>
<feature type="region of interest" description="Disordered" evidence="1">
    <location>
        <begin position="1"/>
        <end position="24"/>
    </location>
</feature>
<proteinExistence type="predicted"/>
<protein>
    <submittedName>
        <fullName evidence="2">SAM-dependent methyltransferase</fullName>
        <ecNumber evidence="2">2.1.1.-</ecNumber>
    </submittedName>
</protein>
<dbReference type="EMBL" id="JBHTIR010002111">
    <property type="protein sequence ID" value="MFD0853371.1"/>
    <property type="molecule type" value="Genomic_DNA"/>
</dbReference>
<accession>A0ABW3CFQ7</accession>
<reference evidence="3" key="1">
    <citation type="journal article" date="2019" name="Int. J. Syst. Evol. Microbiol.">
        <title>The Global Catalogue of Microorganisms (GCM) 10K type strain sequencing project: providing services to taxonomists for standard genome sequencing and annotation.</title>
        <authorList>
            <consortium name="The Broad Institute Genomics Platform"/>
            <consortium name="The Broad Institute Genome Sequencing Center for Infectious Disease"/>
            <person name="Wu L."/>
            <person name="Ma J."/>
        </authorList>
    </citation>
    <scope>NUCLEOTIDE SEQUENCE [LARGE SCALE GENOMIC DNA]</scope>
    <source>
        <strain evidence="3">JCM 31696</strain>
    </source>
</reference>
<gene>
    <name evidence="2" type="ORF">ACFQ07_14110</name>
</gene>
<dbReference type="Proteomes" id="UP001597083">
    <property type="component" value="Unassembled WGS sequence"/>
</dbReference>
<keyword evidence="2" id="KW-0489">Methyltransferase</keyword>
<evidence type="ECO:0000313" key="2">
    <source>
        <dbReference type="EMBL" id="MFD0853371.1"/>
    </source>
</evidence>